<dbReference type="GeneID" id="20813467"/>
<dbReference type="VEuPathDB" id="FungiDB:H257_11471"/>
<accession>W4G276</accession>
<dbReference type="EMBL" id="KI913147">
    <property type="protein sequence ID" value="ETV73780.1"/>
    <property type="molecule type" value="Genomic_DNA"/>
</dbReference>
<dbReference type="OrthoDB" id="151486at2759"/>
<reference evidence="1" key="1">
    <citation type="submission" date="2013-12" db="EMBL/GenBank/DDBJ databases">
        <title>The Genome Sequence of Aphanomyces astaci APO3.</title>
        <authorList>
            <consortium name="The Broad Institute Genomics Platform"/>
            <person name="Russ C."/>
            <person name="Tyler B."/>
            <person name="van West P."/>
            <person name="Dieguez-Uribeondo J."/>
            <person name="Young S.K."/>
            <person name="Zeng Q."/>
            <person name="Gargeya S."/>
            <person name="Fitzgerald M."/>
            <person name="Abouelleil A."/>
            <person name="Alvarado L."/>
            <person name="Chapman S.B."/>
            <person name="Gainer-Dewar J."/>
            <person name="Goldberg J."/>
            <person name="Griggs A."/>
            <person name="Gujja S."/>
            <person name="Hansen M."/>
            <person name="Howarth C."/>
            <person name="Imamovic A."/>
            <person name="Ireland A."/>
            <person name="Larimer J."/>
            <person name="McCowan C."/>
            <person name="Murphy C."/>
            <person name="Pearson M."/>
            <person name="Poon T.W."/>
            <person name="Priest M."/>
            <person name="Roberts A."/>
            <person name="Saif S."/>
            <person name="Shea T."/>
            <person name="Sykes S."/>
            <person name="Wortman J."/>
            <person name="Nusbaum C."/>
            <person name="Birren B."/>
        </authorList>
    </citation>
    <scope>NUCLEOTIDE SEQUENCE [LARGE SCALE GENOMIC DNA]</scope>
    <source>
        <strain evidence="1">APO3</strain>
    </source>
</reference>
<proteinExistence type="predicted"/>
<name>W4G276_APHAT</name>
<evidence type="ECO:0000313" key="1">
    <source>
        <dbReference type="EMBL" id="ETV73780.1"/>
    </source>
</evidence>
<dbReference type="AlphaFoldDB" id="W4G276"/>
<dbReference type="RefSeq" id="XP_009836716.1">
    <property type="nucleotide sequence ID" value="XM_009838414.1"/>
</dbReference>
<protein>
    <submittedName>
        <fullName evidence="1">Uncharacterized protein</fullName>
    </submittedName>
</protein>
<organism evidence="1">
    <name type="scientific">Aphanomyces astaci</name>
    <name type="common">Crayfish plague agent</name>
    <dbReference type="NCBI Taxonomy" id="112090"/>
    <lineage>
        <taxon>Eukaryota</taxon>
        <taxon>Sar</taxon>
        <taxon>Stramenopiles</taxon>
        <taxon>Oomycota</taxon>
        <taxon>Saprolegniomycetes</taxon>
        <taxon>Saprolegniales</taxon>
        <taxon>Verrucalvaceae</taxon>
        <taxon>Aphanomyces</taxon>
    </lineage>
</organism>
<gene>
    <name evidence="1" type="ORF">H257_11471</name>
</gene>
<sequence length="126" mass="14597">MPTSLEEPQSPPLATHAAYFDLSRLPCRLWRSRFSDLHEHSITEYYRQECLLAYYNLHQEPPSHAESEPLGRKRQRLSRRVSFRSATQVMGVADPNVDRRPTSVARVSPVEMQDLILSRVIPPQNQ</sequence>